<keyword evidence="5" id="KW-0285">Flavoprotein</keyword>
<proteinExistence type="inferred from homology"/>
<evidence type="ECO:0000256" key="4">
    <source>
        <dbReference type="ARBA" id="ARBA00022490"/>
    </source>
</evidence>
<evidence type="ECO:0000313" key="10">
    <source>
        <dbReference type="Proteomes" id="UP001307889"/>
    </source>
</evidence>
<reference evidence="9 10" key="1">
    <citation type="submission" date="2023-09" db="EMBL/GenBank/DDBJ databases">
        <title>Nesidiocoris tenuis whole genome shotgun sequence.</title>
        <authorList>
            <person name="Shibata T."/>
            <person name="Shimoda M."/>
            <person name="Kobayashi T."/>
            <person name="Uehara T."/>
        </authorList>
    </citation>
    <scope>NUCLEOTIDE SEQUENCE [LARGE SCALE GENOMIC DNA]</scope>
    <source>
        <strain evidence="9 10">Japan</strain>
    </source>
</reference>
<dbReference type="PRINTS" id="PR00419">
    <property type="entry name" value="ADXRDTASE"/>
</dbReference>
<evidence type="ECO:0000256" key="2">
    <source>
        <dbReference type="ARBA" id="ARBA00004496"/>
    </source>
</evidence>
<name>A0ABN7BBF2_9HEMI</name>
<organism evidence="9 10">
    <name type="scientific">Nesidiocoris tenuis</name>
    <dbReference type="NCBI Taxonomy" id="355587"/>
    <lineage>
        <taxon>Eukaryota</taxon>
        <taxon>Metazoa</taxon>
        <taxon>Ecdysozoa</taxon>
        <taxon>Arthropoda</taxon>
        <taxon>Hexapoda</taxon>
        <taxon>Insecta</taxon>
        <taxon>Pterygota</taxon>
        <taxon>Neoptera</taxon>
        <taxon>Paraneoptera</taxon>
        <taxon>Hemiptera</taxon>
        <taxon>Heteroptera</taxon>
        <taxon>Panheteroptera</taxon>
        <taxon>Cimicomorpha</taxon>
        <taxon>Miridae</taxon>
        <taxon>Dicyphina</taxon>
        <taxon>Nesidiocoris</taxon>
    </lineage>
</organism>
<keyword evidence="7" id="KW-0560">Oxidoreductase</keyword>
<dbReference type="SUPFAM" id="SSF51905">
    <property type="entry name" value="FAD/NAD(P)-binding domain"/>
    <property type="match status" value="1"/>
</dbReference>
<dbReference type="EMBL" id="AP028921">
    <property type="protein sequence ID" value="BET01712.1"/>
    <property type="molecule type" value="Genomic_DNA"/>
</dbReference>
<dbReference type="Gene3D" id="3.50.50.60">
    <property type="entry name" value="FAD/NAD(P)-binding domain"/>
    <property type="match status" value="1"/>
</dbReference>
<evidence type="ECO:0000256" key="6">
    <source>
        <dbReference type="ARBA" id="ARBA00022827"/>
    </source>
</evidence>
<comment type="cofactor">
    <cofactor evidence="1">
        <name>FAD</name>
        <dbReference type="ChEBI" id="CHEBI:57692"/>
    </cofactor>
</comment>
<dbReference type="InterPro" id="IPR002937">
    <property type="entry name" value="Amino_oxidase"/>
</dbReference>
<evidence type="ECO:0000256" key="5">
    <source>
        <dbReference type="ARBA" id="ARBA00022630"/>
    </source>
</evidence>
<accession>A0ABN7BBF2</accession>
<comment type="subcellular location">
    <subcellularLocation>
        <location evidence="2">Cytoplasm</location>
    </subcellularLocation>
</comment>
<evidence type="ECO:0000313" key="9">
    <source>
        <dbReference type="EMBL" id="BET01712.1"/>
    </source>
</evidence>
<feature type="domain" description="Amine oxidase" evidence="8">
    <location>
        <begin position="13"/>
        <end position="106"/>
    </location>
</feature>
<keyword evidence="4" id="KW-0963">Cytoplasm</keyword>
<comment type="similarity">
    <text evidence="3">Belongs to the flavin monoamine oxidase family.</text>
</comment>
<dbReference type="Gene3D" id="3.90.660.10">
    <property type="match status" value="1"/>
</dbReference>
<dbReference type="InterPro" id="IPR050281">
    <property type="entry name" value="Flavin_monoamine_oxidase"/>
</dbReference>
<keyword evidence="10" id="KW-1185">Reference proteome</keyword>
<protein>
    <recommendedName>
        <fullName evidence="8">Amine oxidase domain-containing protein</fullName>
    </recommendedName>
</protein>
<keyword evidence="6" id="KW-0274">FAD</keyword>
<dbReference type="InterPro" id="IPR036188">
    <property type="entry name" value="FAD/NAD-bd_sf"/>
</dbReference>
<evidence type="ECO:0000259" key="8">
    <source>
        <dbReference type="Pfam" id="PF01593"/>
    </source>
</evidence>
<dbReference type="Proteomes" id="UP001307889">
    <property type="component" value="Chromosome 13"/>
</dbReference>
<dbReference type="Pfam" id="PF01593">
    <property type="entry name" value="Amino_oxidase"/>
    <property type="match status" value="1"/>
</dbReference>
<gene>
    <name evidence="9" type="ORF">NTJ_14529</name>
</gene>
<evidence type="ECO:0000256" key="1">
    <source>
        <dbReference type="ARBA" id="ARBA00001974"/>
    </source>
</evidence>
<evidence type="ECO:0000256" key="3">
    <source>
        <dbReference type="ARBA" id="ARBA00005995"/>
    </source>
</evidence>
<sequence length="133" mass="14304">MDKVEVAIIGAGVAGLAAAGKLIDSGAKVVVLEALPRIGGRIHSENFGDGYVNVGANWVGGEPLYSLAREEDLIVDDAPFRHIHYLLADGQIVDGQRSREIASKIKQFAVDWEAMKAFDGNLGDYFAKRSVFS</sequence>
<dbReference type="PANTHER" id="PTHR10742:SF405">
    <property type="entry name" value="PEROXISOMAL N(1)-ACETYL-SPERMINE_SPERMIDINE OXIDASE"/>
    <property type="match status" value="1"/>
</dbReference>
<evidence type="ECO:0000256" key="7">
    <source>
        <dbReference type="ARBA" id="ARBA00023002"/>
    </source>
</evidence>
<dbReference type="PANTHER" id="PTHR10742">
    <property type="entry name" value="FLAVIN MONOAMINE OXIDASE"/>
    <property type="match status" value="1"/>
</dbReference>